<proteinExistence type="predicted"/>
<dbReference type="AlphaFoldDB" id="A0A1I5FTF6"/>
<evidence type="ECO:0000259" key="4">
    <source>
        <dbReference type="Pfam" id="PF23359"/>
    </source>
</evidence>
<name>A0A1I5FTF6_PSUAM</name>
<feature type="domain" description="Lsr2 dimerization" evidence="3">
    <location>
        <begin position="98"/>
        <end position="153"/>
    </location>
</feature>
<evidence type="ECO:0000313" key="5">
    <source>
        <dbReference type="EMBL" id="SFO26863.1"/>
    </source>
</evidence>
<dbReference type="EMBL" id="FOUY01000040">
    <property type="protein sequence ID" value="SFO26863.1"/>
    <property type="molecule type" value="Genomic_DNA"/>
</dbReference>
<dbReference type="STRING" id="260086.SAMN05216207_104047"/>
<dbReference type="Pfam" id="PF11774">
    <property type="entry name" value="Lsr2"/>
    <property type="match status" value="1"/>
</dbReference>
<dbReference type="InterPro" id="IPR036625">
    <property type="entry name" value="E3-bd_dom_sf"/>
</dbReference>
<accession>A0A1I5FTF6</accession>
<organism evidence="5 6">
    <name type="scientific">Pseudonocardia ammonioxydans</name>
    <dbReference type="NCBI Taxonomy" id="260086"/>
    <lineage>
        <taxon>Bacteria</taxon>
        <taxon>Bacillati</taxon>
        <taxon>Actinomycetota</taxon>
        <taxon>Actinomycetes</taxon>
        <taxon>Pseudonocardiales</taxon>
        <taxon>Pseudonocardiaceae</taxon>
        <taxon>Pseudonocardia</taxon>
    </lineage>
</organism>
<dbReference type="Gene3D" id="4.10.320.10">
    <property type="entry name" value="E3-binding domain"/>
    <property type="match status" value="1"/>
</dbReference>
<evidence type="ECO:0000259" key="3">
    <source>
        <dbReference type="Pfam" id="PF11774"/>
    </source>
</evidence>
<feature type="compositionally biased region" description="Polar residues" evidence="2">
    <location>
        <begin position="170"/>
        <end position="183"/>
    </location>
</feature>
<dbReference type="Gene3D" id="3.30.60.230">
    <property type="entry name" value="Lsr2, dimerization domain"/>
    <property type="match status" value="1"/>
</dbReference>
<protein>
    <submittedName>
        <fullName evidence="5">Lsr2 protein</fullName>
    </submittedName>
</protein>
<dbReference type="GO" id="GO:0003677">
    <property type="term" value="F:DNA binding"/>
    <property type="evidence" value="ECO:0007669"/>
    <property type="project" value="UniProtKB-KW"/>
</dbReference>
<feature type="region of interest" description="Disordered" evidence="2">
    <location>
        <begin position="70"/>
        <end position="94"/>
    </location>
</feature>
<dbReference type="RefSeq" id="WP_425439204.1">
    <property type="nucleotide sequence ID" value="NZ_FOUY01000040.1"/>
</dbReference>
<dbReference type="GO" id="GO:0016746">
    <property type="term" value="F:acyltransferase activity"/>
    <property type="evidence" value="ECO:0007669"/>
    <property type="project" value="InterPro"/>
</dbReference>
<dbReference type="InterPro" id="IPR024412">
    <property type="entry name" value="Lsr2_dim_dom"/>
</dbReference>
<sequence>MSDTVITAGFALSRCFRAAVRAAQSAESTEWAAREHEAMDALRAAAVFLAYHAGSPVARAITRTFTEVRETDRGDGPDRAQSVLSVPSPTPGERDTVAQIQTVRLTDDLTGGKADETIPFTFDGKQLEIDLSTGNATALRKALAPFVAAARSVSPASGPRTGRAARRSTDSGPSGTAARQHNQAVRAWARQNGYTVSERGRIPAEVVSAYQSATNSCPPQPGAAVQFSG</sequence>
<reference evidence="5 6" key="1">
    <citation type="submission" date="2016-10" db="EMBL/GenBank/DDBJ databases">
        <authorList>
            <person name="de Groot N.N."/>
        </authorList>
    </citation>
    <scope>NUCLEOTIDE SEQUENCE [LARGE SCALE GENOMIC DNA]</scope>
    <source>
        <strain evidence="5 6">CGMCC 4.1877</strain>
    </source>
</reference>
<evidence type="ECO:0000313" key="6">
    <source>
        <dbReference type="Proteomes" id="UP000199614"/>
    </source>
</evidence>
<evidence type="ECO:0000256" key="2">
    <source>
        <dbReference type="SAM" id="MobiDB-lite"/>
    </source>
</evidence>
<feature type="domain" description="Lsr2 DNA-binding" evidence="4">
    <location>
        <begin position="178"/>
        <end position="213"/>
    </location>
</feature>
<evidence type="ECO:0000256" key="1">
    <source>
        <dbReference type="ARBA" id="ARBA00023125"/>
    </source>
</evidence>
<dbReference type="Pfam" id="PF23359">
    <property type="entry name" value="Lsr2_DNA-bd"/>
    <property type="match status" value="1"/>
</dbReference>
<dbReference type="InterPro" id="IPR055370">
    <property type="entry name" value="Lsr2_DNA-bd"/>
</dbReference>
<gene>
    <name evidence="5" type="ORF">SAMN05216207_104047</name>
</gene>
<keyword evidence="1" id="KW-0238">DNA-binding</keyword>
<feature type="region of interest" description="Disordered" evidence="2">
    <location>
        <begin position="153"/>
        <end position="184"/>
    </location>
</feature>
<dbReference type="Proteomes" id="UP000199614">
    <property type="component" value="Unassembled WGS sequence"/>
</dbReference>
<keyword evidence="6" id="KW-1185">Reference proteome</keyword>
<dbReference type="InterPro" id="IPR042261">
    <property type="entry name" value="Lsr2-like_dimerization"/>
</dbReference>